<dbReference type="InterPro" id="IPR044867">
    <property type="entry name" value="DEUBAD_dom"/>
</dbReference>
<sequence>MTSEVIVDGEVIPLPPAIVENPCILKEVLSVDVWDSLTDEHKSGLHEMLPQSLSEDEKNDTVRTLLSGGNLSAFLTDDSSGNPLDEMIEKMENGYFSPETYQVRKGQRRSLKAKQKFSMAQYYHELLKEIIVSRQCHLAATAYPQLLRLSKSSAISLESMSDLQHDMKLQETSAQMYSNVISEVKQEILATTSYSAADLVSSDEDEDSVPVSKVSKNKLTSTYTMSSHRFKQMLLQHKRRRDANVVSPDLDISGIRLSDVVTRTFGSTKKLPGILAKKRKREETLKLAKQKKLKKKHNYAVNGSKIHCSPSSVNLTKEAKQLQDLSVKTKILPSCYFALIKDVLLLSSDKSLSAIKLLLSDWLTSAEASHCEWTITRPDWYSLADSALKYMQIKHQDANAIEYEAIVQFVDDKWIWKGTKLEITQEAKFLRTLCQMWLQEVVETSQDLKPTEELDSNSFHAQERRRFMYSHQAFVYTINGKRHAVPPVKGSSGPTKEGRVAREHCLLKSERPPEVTLLALTRDAVARLPDGKGTRATVCSFIKDSQYLAPVVTDTQINAAVSGALDRLHYEADPCVRFDASLRLWVYLHGDRTVHDLERIHLQQLETPRKKKASKKSKGKTDDSTAKKSTASTCSVQNTCGNVTRSKEKTMSDITKEQSQDIIKVENLPTSSQEAYPLPNLIPSLVVQEGNIKPLNTKAPSKKRSKKKQTLPELGKINTQVTTSTPAKSGTRTIQLTQKQFLEMTRKLSKTSAPLVPSELVIPNKNQSVNPESKSISVVHQQQGQGGLKLILKPSGSDQQTPSAELVRSEPSTFANAQRMQPNTKQQILTMETLRRLSKQLSAVSNRSIKIVHQPLVVGGKSPSISPRPQGSRVINITTQPEGRISSPSAMVTNLSSTTHNRPVHTTVTKNSSLPAVAVPETVRNILASKNTPNTVHISANSKGEAVFNRHPNRNDIGETSPSSVVHVIRRQETGPFVTKGSKGQTQLMNNNVVIPQNIQVIQGSPQTLQIMSGGKLQTVQVLHAHPPGKSASSDRSQLAPSLQSTGSPAPSSTPTTTNCVNVSQ</sequence>
<dbReference type="Pfam" id="PF25793">
    <property type="entry name" value="WHD_2nd_NFRKB"/>
    <property type="match status" value="1"/>
</dbReference>
<evidence type="ECO:0000256" key="1">
    <source>
        <dbReference type="ARBA" id="ARBA00004123"/>
    </source>
</evidence>
<accession>A0ABP0F116</accession>
<protein>
    <recommendedName>
        <fullName evidence="4">DEUBAD domain-containing protein</fullName>
    </recommendedName>
</protein>
<organism evidence="5 6">
    <name type="scientific">Clavelina lepadiformis</name>
    <name type="common">Light-bulb sea squirt</name>
    <name type="synonym">Ascidia lepadiformis</name>
    <dbReference type="NCBI Taxonomy" id="159417"/>
    <lineage>
        <taxon>Eukaryota</taxon>
        <taxon>Metazoa</taxon>
        <taxon>Chordata</taxon>
        <taxon>Tunicata</taxon>
        <taxon>Ascidiacea</taxon>
        <taxon>Aplousobranchia</taxon>
        <taxon>Clavelinidae</taxon>
        <taxon>Clavelina</taxon>
    </lineage>
</organism>
<dbReference type="PROSITE" id="PS51916">
    <property type="entry name" value="DEUBAD"/>
    <property type="match status" value="1"/>
</dbReference>
<reference evidence="5 6" key="1">
    <citation type="submission" date="2024-02" db="EMBL/GenBank/DDBJ databases">
        <authorList>
            <person name="Daric V."/>
            <person name="Darras S."/>
        </authorList>
    </citation>
    <scope>NUCLEOTIDE SEQUENCE [LARGE SCALE GENOMIC DNA]</scope>
</reference>
<feature type="compositionally biased region" description="Basic residues" evidence="3">
    <location>
        <begin position="609"/>
        <end position="618"/>
    </location>
</feature>
<dbReference type="PANTHER" id="PTHR13052:SF3">
    <property type="entry name" value="NUCLEAR FACTOR RELATED TO KAPPA-B-BINDING PROTEIN"/>
    <property type="match status" value="1"/>
</dbReference>
<dbReference type="Proteomes" id="UP001642483">
    <property type="component" value="Unassembled WGS sequence"/>
</dbReference>
<name>A0ABP0F116_CLALP</name>
<keyword evidence="2" id="KW-0539">Nucleus</keyword>
<dbReference type="CDD" id="cd21865">
    <property type="entry name" value="DEUBAD_NFRKB"/>
    <property type="match status" value="1"/>
</dbReference>
<comment type="subcellular location">
    <subcellularLocation>
        <location evidence="1">Nucleus</location>
    </subcellularLocation>
</comment>
<proteinExistence type="predicted"/>
<dbReference type="InterPro" id="IPR057748">
    <property type="entry name" value="NFRKB_WH_2"/>
</dbReference>
<feature type="compositionally biased region" description="Polar residues" evidence="3">
    <location>
        <begin position="1031"/>
        <end position="1044"/>
    </location>
</feature>
<evidence type="ECO:0000313" key="6">
    <source>
        <dbReference type="Proteomes" id="UP001642483"/>
    </source>
</evidence>
<dbReference type="Gene3D" id="1.10.10.2430">
    <property type="entry name" value="NFRKB winged helix-like domain"/>
    <property type="match status" value="1"/>
</dbReference>
<dbReference type="InterPro" id="IPR024867">
    <property type="entry name" value="NFRKB"/>
</dbReference>
<dbReference type="InterPro" id="IPR038106">
    <property type="entry name" value="NFRKB_winged_sf"/>
</dbReference>
<feature type="region of interest" description="Disordered" evidence="3">
    <location>
        <begin position="606"/>
        <end position="637"/>
    </location>
</feature>
<evidence type="ECO:0000256" key="2">
    <source>
        <dbReference type="ARBA" id="ARBA00023242"/>
    </source>
</evidence>
<evidence type="ECO:0000259" key="4">
    <source>
        <dbReference type="PROSITE" id="PS51916"/>
    </source>
</evidence>
<dbReference type="InterPro" id="IPR025220">
    <property type="entry name" value="NFRKB_WH_1"/>
</dbReference>
<dbReference type="EMBL" id="CAWYQH010000001">
    <property type="protein sequence ID" value="CAK8672561.1"/>
    <property type="molecule type" value="Genomic_DNA"/>
</dbReference>
<evidence type="ECO:0000256" key="3">
    <source>
        <dbReference type="SAM" id="MobiDB-lite"/>
    </source>
</evidence>
<keyword evidence="6" id="KW-1185">Reference proteome</keyword>
<feature type="region of interest" description="Disordered" evidence="3">
    <location>
        <begin position="1026"/>
        <end position="1065"/>
    </location>
</feature>
<dbReference type="PANTHER" id="PTHR13052">
    <property type="entry name" value="NFRKB-RELATED"/>
    <property type="match status" value="1"/>
</dbReference>
<feature type="domain" description="DEUBAD" evidence="4">
    <location>
        <begin position="15"/>
        <end position="136"/>
    </location>
</feature>
<feature type="compositionally biased region" description="Low complexity" evidence="3">
    <location>
        <begin position="1045"/>
        <end position="1058"/>
    </location>
</feature>
<dbReference type="Pfam" id="PF14465">
    <property type="entry name" value="WHD_1st_NFRKB"/>
    <property type="match status" value="1"/>
</dbReference>
<evidence type="ECO:0000313" key="5">
    <source>
        <dbReference type="EMBL" id="CAK8672561.1"/>
    </source>
</evidence>
<comment type="caution">
    <text evidence="5">The sequence shown here is derived from an EMBL/GenBank/DDBJ whole genome shotgun (WGS) entry which is preliminary data.</text>
</comment>
<gene>
    <name evidence="5" type="ORF">CVLEPA_LOCUS2271</name>
</gene>